<keyword evidence="1" id="KW-0472">Membrane</keyword>
<accession>A0A139BVJ5</accession>
<feature type="transmembrane region" description="Helical" evidence="1">
    <location>
        <begin position="199"/>
        <end position="216"/>
    </location>
</feature>
<feature type="transmembrane region" description="Helical" evidence="1">
    <location>
        <begin position="166"/>
        <end position="187"/>
    </location>
</feature>
<reference evidence="2 3" key="1">
    <citation type="submission" date="2016-02" db="EMBL/GenBank/DDBJ databases">
        <authorList>
            <person name="Wen L."/>
            <person name="He K."/>
            <person name="Yang H."/>
        </authorList>
    </citation>
    <scope>NUCLEOTIDE SEQUENCE [LARGE SCALE GENOMIC DNA]</scope>
    <source>
        <strain evidence="2">ShG14-8</strain>
    </source>
</reference>
<name>A0A139BVJ5_9PROT</name>
<reference evidence="2 3" key="2">
    <citation type="submission" date="2016-03" db="EMBL/GenBank/DDBJ databases">
        <title>New uncultured bacterium of the family Gallionellaceae from acid mine drainage: description and reconstruction of genome based on metagenomic analysis of microbial community.</title>
        <authorList>
            <person name="Kadnikov V."/>
            <person name="Ivasenko D."/>
            <person name="Beletsky A."/>
            <person name="Mardanov A."/>
            <person name="Danilova E."/>
            <person name="Pimenov N."/>
            <person name="Karnachuk O."/>
            <person name="Ravin N."/>
        </authorList>
    </citation>
    <scope>NUCLEOTIDE SEQUENCE [LARGE SCALE GENOMIC DNA]</scope>
    <source>
        <strain evidence="2">ShG14-8</strain>
    </source>
</reference>
<dbReference type="AlphaFoldDB" id="A0A139BVJ5"/>
<feature type="transmembrane region" description="Helical" evidence="1">
    <location>
        <begin position="94"/>
        <end position="111"/>
    </location>
</feature>
<feature type="transmembrane region" description="Helical" evidence="1">
    <location>
        <begin position="123"/>
        <end position="146"/>
    </location>
</feature>
<proteinExistence type="predicted"/>
<keyword evidence="1" id="KW-0812">Transmembrane</keyword>
<keyword evidence="1" id="KW-1133">Transmembrane helix</keyword>
<gene>
    <name evidence="2" type="ORF">AWT59_0843</name>
</gene>
<dbReference type="EMBL" id="LSLI01000013">
    <property type="protein sequence ID" value="KXS33000.1"/>
    <property type="molecule type" value="Genomic_DNA"/>
</dbReference>
<feature type="transmembrane region" description="Helical" evidence="1">
    <location>
        <begin position="62"/>
        <end position="82"/>
    </location>
</feature>
<evidence type="ECO:0008006" key="4">
    <source>
        <dbReference type="Google" id="ProtNLM"/>
    </source>
</evidence>
<protein>
    <recommendedName>
        <fullName evidence="4">DUF998 domain-containing protein</fullName>
    </recommendedName>
</protein>
<evidence type="ECO:0000313" key="2">
    <source>
        <dbReference type="EMBL" id="KXS33000.1"/>
    </source>
</evidence>
<feature type="transmembrane region" description="Helical" evidence="1">
    <location>
        <begin position="31"/>
        <end position="50"/>
    </location>
</feature>
<comment type="caution">
    <text evidence="2">The sequence shown here is derived from an EMBL/GenBank/DDBJ whole genome shotgun (WGS) entry which is preliminary data.</text>
</comment>
<evidence type="ECO:0000256" key="1">
    <source>
        <dbReference type="SAM" id="Phobius"/>
    </source>
</evidence>
<sequence>MQVPLTFNTKMDNHPAPGNPLVLSYLGLRKAIGIIGISLPFVLALGKIILGSPGLQSSISEYYYTGMRDVFVGSLCAIAVFLLSYKGYDLRDELAGGLAGVFAIGIALFPTTPAGNVTLQAPVIGAIHIICALSFFLTLAYFSLVLFRKTDPHKTPSRRKLQRNKIYTVCGYTMLASIATIAILALLPHGTAIMKLDPFFWLESLAVVAFGISWLTKGEAILKDEAR</sequence>
<evidence type="ECO:0000313" key="3">
    <source>
        <dbReference type="Proteomes" id="UP000070578"/>
    </source>
</evidence>
<dbReference type="Proteomes" id="UP000070578">
    <property type="component" value="Unassembled WGS sequence"/>
</dbReference>
<organism evidence="2 3">
    <name type="scientific">Candidatus Gallionella acididurans</name>
    <dbReference type="NCBI Taxonomy" id="1796491"/>
    <lineage>
        <taxon>Bacteria</taxon>
        <taxon>Pseudomonadati</taxon>
        <taxon>Pseudomonadota</taxon>
        <taxon>Betaproteobacteria</taxon>
        <taxon>Nitrosomonadales</taxon>
        <taxon>Gallionellaceae</taxon>
        <taxon>Gallionella</taxon>
    </lineage>
</organism>